<proteinExistence type="predicted"/>
<keyword evidence="6" id="KW-0227">DNA damage</keyword>
<evidence type="ECO:0000256" key="3">
    <source>
        <dbReference type="ARBA" id="ARBA00022454"/>
    </source>
</evidence>
<keyword evidence="4" id="KW-0479">Metal-binding</keyword>
<keyword evidence="10" id="KW-0539">Nucleus</keyword>
<evidence type="ECO:0000313" key="14">
    <source>
        <dbReference type="EnsemblMetazoa" id="PPA36638.1"/>
    </source>
</evidence>
<evidence type="ECO:0000256" key="9">
    <source>
        <dbReference type="ARBA" id="ARBA00023204"/>
    </source>
</evidence>
<evidence type="ECO:0000256" key="10">
    <source>
        <dbReference type="ARBA" id="ARBA00023242"/>
    </source>
</evidence>
<feature type="compositionally biased region" description="Basic and acidic residues" evidence="13">
    <location>
        <begin position="308"/>
        <end position="340"/>
    </location>
</feature>
<evidence type="ECO:0000256" key="12">
    <source>
        <dbReference type="ARBA" id="ARBA00031556"/>
    </source>
</evidence>
<dbReference type="PROSITE" id="PS00518">
    <property type="entry name" value="ZF_RING_1"/>
    <property type="match status" value="1"/>
</dbReference>
<reference evidence="14" key="2">
    <citation type="submission" date="2022-06" db="UniProtKB">
        <authorList>
            <consortium name="EnsemblMetazoa"/>
        </authorList>
    </citation>
    <scope>IDENTIFICATION</scope>
    <source>
        <strain evidence="14">PS312</strain>
    </source>
</reference>
<evidence type="ECO:0000256" key="2">
    <source>
        <dbReference type="ARBA" id="ARBA00004286"/>
    </source>
</evidence>
<dbReference type="SMART" id="SM00184">
    <property type="entry name" value="RING"/>
    <property type="match status" value="1"/>
</dbReference>
<feature type="compositionally biased region" description="Basic and acidic residues" evidence="13">
    <location>
        <begin position="475"/>
        <end position="506"/>
    </location>
</feature>
<dbReference type="SUPFAM" id="SSF57850">
    <property type="entry name" value="RING/U-box"/>
    <property type="match status" value="1"/>
</dbReference>
<evidence type="ECO:0000256" key="13">
    <source>
        <dbReference type="SAM" id="MobiDB-lite"/>
    </source>
</evidence>
<keyword evidence="9" id="KW-0234">DNA repair</keyword>
<dbReference type="InterPro" id="IPR036420">
    <property type="entry name" value="BRCT_dom_sf"/>
</dbReference>
<dbReference type="GO" id="GO:0000724">
    <property type="term" value="P:double-strand break repair via homologous recombination"/>
    <property type="evidence" value="ECO:0000318"/>
    <property type="project" value="GO_Central"/>
</dbReference>
<feature type="compositionally biased region" description="Polar residues" evidence="13">
    <location>
        <begin position="206"/>
        <end position="215"/>
    </location>
</feature>
<dbReference type="Proteomes" id="UP000005239">
    <property type="component" value="Unassembled WGS sequence"/>
</dbReference>
<dbReference type="Gene3D" id="3.30.40.10">
    <property type="entry name" value="Zinc/RING finger domain, C3HC4 (zinc finger)"/>
    <property type="match status" value="1"/>
</dbReference>
<keyword evidence="11" id="KW-0131">Cell cycle</keyword>
<reference evidence="15" key="1">
    <citation type="journal article" date="2008" name="Nat. Genet.">
        <title>The Pristionchus pacificus genome provides a unique perspective on nematode lifestyle and parasitism.</title>
        <authorList>
            <person name="Dieterich C."/>
            <person name="Clifton S.W."/>
            <person name="Schuster L.N."/>
            <person name="Chinwalla A."/>
            <person name="Delehaunty K."/>
            <person name="Dinkelacker I."/>
            <person name="Fulton L."/>
            <person name="Fulton R."/>
            <person name="Godfrey J."/>
            <person name="Minx P."/>
            <person name="Mitreva M."/>
            <person name="Roeseler W."/>
            <person name="Tian H."/>
            <person name="Witte H."/>
            <person name="Yang S.P."/>
            <person name="Wilson R.K."/>
            <person name="Sommer R.J."/>
        </authorList>
    </citation>
    <scope>NUCLEOTIDE SEQUENCE [LARGE SCALE GENOMIC DNA]</scope>
    <source>
        <strain evidence="15">PS312</strain>
    </source>
</reference>
<keyword evidence="7" id="KW-0863">Zinc-finger</keyword>
<dbReference type="EnsemblMetazoa" id="PPA36638.1">
    <property type="protein sequence ID" value="PPA36638.1"/>
    <property type="gene ID" value="WBGene00275007"/>
</dbReference>
<dbReference type="Gene3D" id="3.40.50.10190">
    <property type="entry name" value="BRCT domain"/>
    <property type="match status" value="2"/>
</dbReference>
<dbReference type="SUPFAM" id="SSF52113">
    <property type="entry name" value="BRCT domain"/>
    <property type="match status" value="1"/>
</dbReference>
<feature type="compositionally biased region" description="Basic residues" evidence="13">
    <location>
        <begin position="675"/>
        <end position="684"/>
    </location>
</feature>
<dbReference type="InterPro" id="IPR001841">
    <property type="entry name" value="Znf_RING"/>
</dbReference>
<feature type="compositionally biased region" description="Acidic residues" evidence="13">
    <location>
        <begin position="549"/>
        <end position="559"/>
    </location>
</feature>
<dbReference type="OrthoDB" id="654191at2759"/>
<dbReference type="Pfam" id="PF00097">
    <property type="entry name" value="zf-C3HC4"/>
    <property type="match status" value="1"/>
</dbReference>
<keyword evidence="8" id="KW-0862">Zinc</keyword>
<dbReference type="PANTHER" id="PTHR13763">
    <property type="entry name" value="BREAST CANCER TYPE 1 SUSCEPTIBILITY PROTEIN BRCA1"/>
    <property type="match status" value="1"/>
</dbReference>
<dbReference type="PROSITE" id="PS50089">
    <property type="entry name" value="ZF_RING_2"/>
    <property type="match status" value="1"/>
</dbReference>
<evidence type="ECO:0000256" key="4">
    <source>
        <dbReference type="ARBA" id="ARBA00022723"/>
    </source>
</evidence>
<name>A0A2A6BQP3_PRIPA</name>
<dbReference type="GO" id="GO:0004842">
    <property type="term" value="F:ubiquitin-protein transferase activity"/>
    <property type="evidence" value="ECO:0000318"/>
    <property type="project" value="GO_Central"/>
</dbReference>
<dbReference type="GO" id="GO:0070531">
    <property type="term" value="C:BRCA1-A complex"/>
    <property type="evidence" value="ECO:0000318"/>
    <property type="project" value="GO_Central"/>
</dbReference>
<dbReference type="InterPro" id="IPR013083">
    <property type="entry name" value="Znf_RING/FYVE/PHD"/>
</dbReference>
<feature type="compositionally biased region" description="Basic and acidic residues" evidence="13">
    <location>
        <begin position="456"/>
        <end position="465"/>
    </location>
</feature>
<feature type="compositionally biased region" description="Basic and acidic residues" evidence="13">
    <location>
        <begin position="533"/>
        <end position="548"/>
    </location>
</feature>
<dbReference type="InterPro" id="IPR001357">
    <property type="entry name" value="BRCT_dom"/>
</dbReference>
<feature type="compositionally biased region" description="Basic and acidic residues" evidence="13">
    <location>
        <begin position="236"/>
        <end position="247"/>
    </location>
</feature>
<dbReference type="PANTHER" id="PTHR13763:SF0">
    <property type="entry name" value="BREAST CANCER TYPE 1 SUSCEPTIBILITY PROTEIN"/>
    <property type="match status" value="1"/>
</dbReference>
<dbReference type="PROSITE" id="PS50172">
    <property type="entry name" value="BRCT"/>
    <property type="match status" value="2"/>
</dbReference>
<comment type="subcellular location">
    <subcellularLocation>
        <location evidence="2">Chromosome</location>
    </subcellularLocation>
    <subcellularLocation>
        <location evidence="1">Nucleus</location>
    </subcellularLocation>
</comment>
<feature type="region of interest" description="Disordered" evidence="13">
    <location>
        <begin position="427"/>
        <end position="635"/>
    </location>
</feature>
<keyword evidence="5" id="KW-0677">Repeat</keyword>
<dbReference type="GO" id="GO:0031436">
    <property type="term" value="C:BRCA1-BARD1 complex"/>
    <property type="evidence" value="ECO:0000318"/>
    <property type="project" value="GO_Central"/>
</dbReference>
<evidence type="ECO:0000313" key="15">
    <source>
        <dbReference type="Proteomes" id="UP000005239"/>
    </source>
</evidence>
<feature type="compositionally biased region" description="Acidic residues" evidence="13">
    <location>
        <begin position="507"/>
        <end position="519"/>
    </location>
</feature>
<keyword evidence="15" id="KW-1185">Reference proteome</keyword>
<accession>A0A2A6BQP3</accession>
<protein>
    <recommendedName>
        <fullName evidence="12">RING-type E3 ubiquitin transferase BRCA1</fullName>
    </recommendedName>
</protein>
<feature type="region of interest" description="Disordered" evidence="13">
    <location>
        <begin position="145"/>
        <end position="348"/>
    </location>
</feature>
<gene>
    <name evidence="14" type="primary">WBGene00275007</name>
</gene>
<evidence type="ECO:0000256" key="7">
    <source>
        <dbReference type="ARBA" id="ARBA00022771"/>
    </source>
</evidence>
<dbReference type="GO" id="GO:0008270">
    <property type="term" value="F:zinc ion binding"/>
    <property type="evidence" value="ECO:0007669"/>
    <property type="project" value="UniProtKB-KW"/>
</dbReference>
<accession>A0A8R1YS12</accession>
<evidence type="ECO:0000256" key="8">
    <source>
        <dbReference type="ARBA" id="ARBA00022833"/>
    </source>
</evidence>
<dbReference type="InterPro" id="IPR017907">
    <property type="entry name" value="Znf_RING_CS"/>
</dbReference>
<evidence type="ECO:0000256" key="6">
    <source>
        <dbReference type="ARBA" id="ARBA00022763"/>
    </source>
</evidence>
<feature type="region of interest" description="Disordered" evidence="13">
    <location>
        <begin position="669"/>
        <end position="700"/>
    </location>
</feature>
<dbReference type="AlphaFoldDB" id="A0A2A6BQP3"/>
<dbReference type="InterPro" id="IPR018957">
    <property type="entry name" value="Znf_C3HC4_RING-type"/>
</dbReference>
<evidence type="ECO:0000256" key="1">
    <source>
        <dbReference type="ARBA" id="ARBA00004123"/>
    </source>
</evidence>
<organism evidence="14 15">
    <name type="scientific">Pristionchus pacificus</name>
    <name type="common">Parasitic nematode worm</name>
    <dbReference type="NCBI Taxonomy" id="54126"/>
    <lineage>
        <taxon>Eukaryota</taxon>
        <taxon>Metazoa</taxon>
        <taxon>Ecdysozoa</taxon>
        <taxon>Nematoda</taxon>
        <taxon>Chromadorea</taxon>
        <taxon>Rhabditida</taxon>
        <taxon>Rhabditina</taxon>
        <taxon>Diplogasteromorpha</taxon>
        <taxon>Diplogasteroidea</taxon>
        <taxon>Neodiplogasteridae</taxon>
        <taxon>Pristionchus</taxon>
    </lineage>
</organism>
<feature type="compositionally biased region" description="Basic and acidic residues" evidence="13">
    <location>
        <begin position="569"/>
        <end position="591"/>
    </location>
</feature>
<evidence type="ECO:0000256" key="11">
    <source>
        <dbReference type="ARBA" id="ARBA00023306"/>
    </source>
</evidence>
<keyword evidence="3" id="KW-0158">Chromosome</keyword>
<dbReference type="GO" id="GO:0005694">
    <property type="term" value="C:chromosome"/>
    <property type="evidence" value="ECO:0007669"/>
    <property type="project" value="UniProtKB-SubCell"/>
</dbReference>
<evidence type="ECO:0000256" key="5">
    <source>
        <dbReference type="ARBA" id="ARBA00022737"/>
    </source>
</evidence>
<dbReference type="GO" id="GO:0045944">
    <property type="term" value="P:positive regulation of transcription by RNA polymerase II"/>
    <property type="evidence" value="ECO:0000318"/>
    <property type="project" value="GO_Central"/>
</dbReference>
<dbReference type="InterPro" id="IPR031099">
    <property type="entry name" value="BRCA1-associated"/>
</dbReference>
<sequence length="938" mass="104490">MFHVKPEANTSPPVSSDTAEIIRIVEAIKSELRCGICCSTLKDPLITTCNHLFCRNCYFECLKQLKTLSCPMCKQKLSRRNSKEVDIYTNIVSHYLQLAKAFTRDLQPLALKPADNFLESQAVVVPGSAPSPLRNFQSEHNFAMPFLPNKRRGKRSAGDNDGPSSKRKQLKLEAIGEEEEIQVIEPPPPSNEVKRETVSPPAPIEQITSATSSNVKQERKSSEPVEPPLRRSSRGKSLERKSEERAAAVRRSSRGKSAANEERKSPPIEAIPDNGDGNLCTMSAHPISLVPYSQSSSGSSTVPPTQYQREDRGAQTETVEKSDSSTQSEEKKETLKDEIVAARAADPSSSSISDLSLLLKIRPELSDLLYENVDEIRRLFFPPPPSSPVKKGRSRQSEVLAQCFATPTGYTDDESDGGKLKRENSAVITPVGQSIGPPTSIDRANTVAGRSMVGGGEKKDEDWIHRRPSRVNTDPVDRKGRNEKNWIMRKKEQWDREEKEKERMEKESEETEEKEESSEEGSVQAERGDEEIREEKVEEIVVDKKKEDEDWSDEEEDGKDEVIEATPEPSDRNDDEKKEEEVKEVEKKPSEVETVPVDPYDFDGANPPPVSPPKMRRNSSARSIKENGAKMNSLPKSGEISFDSFNESAVFDTVPDNGNVLPLAEINMGTMQRTPSRRSPRKTPLKKDVSTVRQRSLPDSFDEECESQEGLVLSTCGVTSRNEEDVVNEFRGLFPTIKFVSHAEKGATHLIVLDSVDRHIRSSNLQLASAHASKCTVVCKEWMHKCIEKKKLLDTSSFGIVSVRKGEAVAWQRAKVEAPLLNGYTILLPNNFADSKALPRDRLSALILKCGGKVVDRPWKLPKSGSPVEAGAPLHNVHSMRSFILFSPGSADSDSAMRFERDTSVAVFTGDWLIDSLSLYSIIITDTDKYRVALRSLF</sequence>